<feature type="chain" id="PRO_5032409612" description="DUF680 domain-containing protein" evidence="2">
    <location>
        <begin position="24"/>
        <end position="68"/>
    </location>
</feature>
<evidence type="ECO:0000256" key="2">
    <source>
        <dbReference type="SAM" id="SignalP"/>
    </source>
</evidence>
<reference evidence="3 4" key="1">
    <citation type="journal article" date="2017" name="MBio">
        <title>Type VI secretion-mediated competition in the bee gut microbiome.</title>
        <authorList>
            <person name="Steele M.I."/>
            <person name="Kwong W.K."/>
            <person name="Powell J.E."/>
            <person name="Whiteley M."/>
            <person name="Moran N.A."/>
        </authorList>
    </citation>
    <scope>NUCLEOTIDE SEQUENCE [LARGE SCALE GENOMIC DNA]</scope>
    <source>
        <strain evidence="3 4">HK3</strain>
    </source>
</reference>
<evidence type="ECO:0000313" key="4">
    <source>
        <dbReference type="Proteomes" id="UP000230463"/>
    </source>
</evidence>
<feature type="compositionally biased region" description="Polar residues" evidence="1">
    <location>
        <begin position="38"/>
        <end position="58"/>
    </location>
</feature>
<dbReference type="AlphaFoldDB" id="A0A855FJQ6"/>
<evidence type="ECO:0000313" key="3">
    <source>
        <dbReference type="EMBL" id="PIT59100.1"/>
    </source>
</evidence>
<dbReference type="RefSeq" id="WP_100124191.1">
    <property type="nucleotide sequence ID" value="NZ_MEIU01000063.1"/>
</dbReference>
<feature type="region of interest" description="Disordered" evidence="1">
    <location>
        <begin position="38"/>
        <end position="68"/>
    </location>
</feature>
<keyword evidence="2" id="KW-0732">Signal</keyword>
<dbReference type="EMBL" id="MEIU01000063">
    <property type="protein sequence ID" value="PIT59100.1"/>
    <property type="molecule type" value="Genomic_DNA"/>
</dbReference>
<organism evidence="3 4">
    <name type="scientific">Snodgrassella alvi</name>
    <dbReference type="NCBI Taxonomy" id="1196083"/>
    <lineage>
        <taxon>Bacteria</taxon>
        <taxon>Pseudomonadati</taxon>
        <taxon>Pseudomonadota</taxon>
        <taxon>Betaproteobacteria</taxon>
        <taxon>Neisseriales</taxon>
        <taxon>Neisseriaceae</taxon>
        <taxon>Snodgrassella</taxon>
    </lineage>
</organism>
<evidence type="ECO:0000256" key="1">
    <source>
        <dbReference type="SAM" id="MobiDB-lite"/>
    </source>
</evidence>
<protein>
    <recommendedName>
        <fullName evidence="5">DUF680 domain-containing protein</fullName>
    </recommendedName>
</protein>
<sequence length="68" mass="7247">MRKLISTALLATSLTMTAGFALANGNNDTTDIRAFSEATAQNGQNTHVSDSTPENTPYRTVDTYAGNH</sequence>
<gene>
    <name evidence="3" type="ORF">BHC57_09995</name>
</gene>
<evidence type="ECO:0008006" key="5">
    <source>
        <dbReference type="Google" id="ProtNLM"/>
    </source>
</evidence>
<proteinExistence type="predicted"/>
<accession>A0A855FJQ6</accession>
<feature type="signal peptide" evidence="2">
    <location>
        <begin position="1"/>
        <end position="23"/>
    </location>
</feature>
<dbReference type="Proteomes" id="UP000230463">
    <property type="component" value="Unassembled WGS sequence"/>
</dbReference>
<name>A0A855FJQ6_9NEIS</name>
<comment type="caution">
    <text evidence="3">The sequence shown here is derived from an EMBL/GenBank/DDBJ whole genome shotgun (WGS) entry which is preliminary data.</text>
</comment>